<dbReference type="InterPro" id="IPR041105">
    <property type="entry name" value="TDP-43_N"/>
</dbReference>
<dbReference type="Pfam" id="PF18694">
    <property type="entry name" value="TDP-43_N"/>
    <property type="match status" value="1"/>
</dbReference>
<dbReference type="CDD" id="cd19609">
    <property type="entry name" value="NTD_TDP-43"/>
    <property type="match status" value="1"/>
</dbReference>
<evidence type="ECO:0000313" key="3">
    <source>
        <dbReference type="EMBL" id="VBB26734.1"/>
    </source>
</evidence>
<evidence type="ECO:0000256" key="1">
    <source>
        <dbReference type="SAM" id="Coils"/>
    </source>
</evidence>
<feature type="coiled-coil region" evidence="1">
    <location>
        <begin position="328"/>
        <end position="383"/>
    </location>
</feature>
<reference evidence="3 4" key="1">
    <citation type="submission" date="2018-08" db="EMBL/GenBank/DDBJ databases">
        <authorList>
            <person name="Laetsch R D."/>
            <person name="Stevens L."/>
            <person name="Kumar S."/>
            <person name="Blaxter L. M."/>
        </authorList>
    </citation>
    <scope>NUCLEOTIDE SEQUENCE [LARGE SCALE GENOMIC DNA]</scope>
</reference>
<keyword evidence="4" id="KW-1185">Reference proteome</keyword>
<dbReference type="OrthoDB" id="2020831at2759"/>
<accession>A0A498S594</accession>
<sequence>MENGAENDVRLTLRIYVEPIKIELDQEGAILITTLQSALPGAFGLYFYDGDCRSSLRFDGKKFLPPGDGWKDQKYYALLGCRPFDYPFGSYANAAKQFERSVNTVQRLLANRKLFDNGFVERDIVSIGKTTDQRRATVSHDKIENMQRLLTATTKHTTLGRDGITGDEQTPLEQQFVELARISTAKDSIIAQQRADIKVVNDKLEQKERSVKRLQDDLSKLMESCRAKDKELAFLRGLNQDQKFMCEKVNELKSRLMDRENIITAQKKEIEFLVRKMATLNIEQLPSKETSNLGTASEPVNGMAIGAHESSVGGDIDQNDEETKHLTNNELANALAHTKARNEQLENQVNVADEKYQQLNEVYIAVVAENTKLMTELAQLERETSTNINIKNESLSTTDVANDESKWNSEHLFALKQDLAVSEKRVAKLTRMIHALTESSSNELRSITQDDLFNPL</sequence>
<protein>
    <recommendedName>
        <fullName evidence="2">TAR DNA-binding protein 43 N-terminal domain-containing protein</fullName>
    </recommendedName>
</protein>
<name>A0A498S594_ACAVI</name>
<gene>
    <name evidence="3" type="ORF">NAV_LOCUS1564</name>
</gene>
<dbReference type="Proteomes" id="UP000276991">
    <property type="component" value="Unassembled WGS sequence"/>
</dbReference>
<feature type="coiled-coil region" evidence="1">
    <location>
        <begin position="190"/>
        <end position="231"/>
    </location>
</feature>
<proteinExistence type="predicted"/>
<feature type="domain" description="TAR DNA-binding protein 43 N-terminal" evidence="2">
    <location>
        <begin position="17"/>
        <end position="77"/>
    </location>
</feature>
<keyword evidence="1" id="KW-0175">Coiled coil</keyword>
<dbReference type="AlphaFoldDB" id="A0A498S594"/>
<evidence type="ECO:0000313" key="4">
    <source>
        <dbReference type="Proteomes" id="UP000276991"/>
    </source>
</evidence>
<evidence type="ECO:0000259" key="2">
    <source>
        <dbReference type="Pfam" id="PF18694"/>
    </source>
</evidence>
<organism evidence="3 4">
    <name type="scientific">Acanthocheilonema viteae</name>
    <name type="common">Filarial nematode worm</name>
    <name type="synonym">Dipetalonema viteae</name>
    <dbReference type="NCBI Taxonomy" id="6277"/>
    <lineage>
        <taxon>Eukaryota</taxon>
        <taxon>Metazoa</taxon>
        <taxon>Ecdysozoa</taxon>
        <taxon>Nematoda</taxon>
        <taxon>Chromadorea</taxon>
        <taxon>Rhabditida</taxon>
        <taxon>Spirurina</taxon>
        <taxon>Spiruromorpha</taxon>
        <taxon>Filarioidea</taxon>
        <taxon>Onchocercidae</taxon>
        <taxon>Acanthocheilonema</taxon>
    </lineage>
</organism>
<dbReference type="EMBL" id="UPTC01000138">
    <property type="protein sequence ID" value="VBB26734.1"/>
    <property type="molecule type" value="Genomic_DNA"/>
</dbReference>